<accession>A0AAW9RG37</accession>
<organism evidence="3 4">
    <name type="scientific">Elongatibacter sediminis</name>
    <dbReference type="NCBI Taxonomy" id="3119006"/>
    <lineage>
        <taxon>Bacteria</taxon>
        <taxon>Pseudomonadati</taxon>
        <taxon>Pseudomonadota</taxon>
        <taxon>Gammaproteobacteria</taxon>
        <taxon>Chromatiales</taxon>
        <taxon>Wenzhouxiangellaceae</taxon>
        <taxon>Elongatibacter</taxon>
    </lineage>
</organism>
<comment type="caution">
    <text evidence="3">The sequence shown here is derived from an EMBL/GenBank/DDBJ whole genome shotgun (WGS) entry which is preliminary data.</text>
</comment>
<dbReference type="Gene3D" id="3.10.310.10">
    <property type="entry name" value="Diaminopimelate Epimerase, Chain A, domain 1"/>
    <property type="match status" value="2"/>
</dbReference>
<dbReference type="SUPFAM" id="SSF54506">
    <property type="entry name" value="Diaminopimelate epimerase-like"/>
    <property type="match status" value="1"/>
</dbReference>
<gene>
    <name evidence="3" type="ORF">V3330_09100</name>
</gene>
<proteinExistence type="inferred from homology"/>
<dbReference type="SFLD" id="SFLDS00028">
    <property type="entry name" value="Proline_Racemase"/>
    <property type="match status" value="1"/>
</dbReference>
<keyword evidence="4" id="KW-1185">Reference proteome</keyword>
<dbReference type="GO" id="GO:0047580">
    <property type="term" value="F:4-hydroxyproline epimerase activity"/>
    <property type="evidence" value="ECO:0007669"/>
    <property type="project" value="UniProtKB-ARBA"/>
</dbReference>
<dbReference type="InterPro" id="IPR008794">
    <property type="entry name" value="Pro_racemase_fam"/>
</dbReference>
<dbReference type="AlphaFoldDB" id="A0AAW9RG37"/>
<sequence>MSTYHTRSVRTVDSHTEGNPTRVIVGGVPVPPGNTLLEKRAWLRDHDDGLRRMLNFEPRGSGLMCSVLLLPPETDSADFSVIIMEQREYVPMCGHCIIGTAMTVVSEGMVPVVEPVTTVRFDTPAGLVTCEVSVRDGQVGAVSFENVESFTLCSDASLDVPDLGRISVDIAYGGDFYVIVDADSLDLDLSLQNDQQLIDFSIRIREAVADQIETVHPERPDINTCYQVLFTSSKTSQGDYKQTILCPPGSLDRSPCGTGTSARVALLHDRGEIGLGETRAFEGPLGTCMHGEAVRAEQRGGTTFVTPRITGTAWITGYHHFVMAPDDPLQMGYRVGPA</sequence>
<reference evidence="3 4" key="1">
    <citation type="submission" date="2024-02" db="EMBL/GenBank/DDBJ databases">
        <title>A novel Wenzhouxiangellaceae bacterium, isolated from coastal sediments.</title>
        <authorList>
            <person name="Du Z.-J."/>
            <person name="Ye Y.-Q."/>
            <person name="Zhang X.-Y."/>
        </authorList>
    </citation>
    <scope>NUCLEOTIDE SEQUENCE [LARGE SCALE GENOMIC DNA]</scope>
    <source>
        <strain evidence="3 4">CH-27</strain>
    </source>
</reference>
<evidence type="ECO:0000313" key="4">
    <source>
        <dbReference type="Proteomes" id="UP001359886"/>
    </source>
</evidence>
<evidence type="ECO:0000313" key="3">
    <source>
        <dbReference type="EMBL" id="MEJ8567780.1"/>
    </source>
</evidence>
<feature type="region of interest" description="Disordered" evidence="2">
    <location>
        <begin position="1"/>
        <end position="22"/>
    </location>
</feature>
<dbReference type="Pfam" id="PF05544">
    <property type="entry name" value="Pro_racemase"/>
    <property type="match status" value="1"/>
</dbReference>
<dbReference type="PANTHER" id="PTHR33442">
    <property type="entry name" value="TRANS-3-HYDROXY-L-PROLINE DEHYDRATASE"/>
    <property type="match status" value="1"/>
</dbReference>
<evidence type="ECO:0000256" key="1">
    <source>
        <dbReference type="ARBA" id="ARBA00007529"/>
    </source>
</evidence>
<protein>
    <submittedName>
        <fullName evidence="3">Proline racemase family protein</fullName>
    </submittedName>
</protein>
<dbReference type="EMBL" id="JAZHOG010000005">
    <property type="protein sequence ID" value="MEJ8567780.1"/>
    <property type="molecule type" value="Genomic_DNA"/>
</dbReference>
<dbReference type="RefSeq" id="WP_354695104.1">
    <property type="nucleotide sequence ID" value="NZ_JAZHOG010000005.1"/>
</dbReference>
<name>A0AAW9RG37_9GAMM</name>
<dbReference type="Proteomes" id="UP001359886">
    <property type="component" value="Unassembled WGS sequence"/>
</dbReference>
<dbReference type="PIRSF" id="PIRSF029792">
    <property type="entry name" value="Pro_racemase"/>
    <property type="match status" value="1"/>
</dbReference>
<evidence type="ECO:0000256" key="2">
    <source>
        <dbReference type="SAM" id="MobiDB-lite"/>
    </source>
</evidence>
<dbReference type="PANTHER" id="PTHR33442:SF5">
    <property type="entry name" value="BIFUNCTIONAL TRANS-3-HYDROXY-L-PROLINE DEHYDRATASE_2-EPIMERASE"/>
    <property type="match status" value="1"/>
</dbReference>
<dbReference type="FunFam" id="3.10.310.10:FF:000003">
    <property type="entry name" value="Proline racemase"/>
    <property type="match status" value="1"/>
</dbReference>
<comment type="similarity">
    <text evidence="1">Belongs to the proline racemase family.</text>
</comment>